<dbReference type="AlphaFoldDB" id="B4IX36"/>
<dbReference type="Pfam" id="PF06757">
    <property type="entry name" value="Ins_allergen_rp"/>
    <property type="match status" value="1"/>
</dbReference>
<dbReference type="eggNOG" id="ENOG502T8ZN">
    <property type="taxonomic scope" value="Eukaryota"/>
</dbReference>
<evidence type="ECO:0000256" key="1">
    <source>
        <dbReference type="SAM" id="SignalP"/>
    </source>
</evidence>
<feature type="chain" id="PRO_5002811082" evidence="1">
    <location>
        <begin position="20"/>
        <end position="249"/>
    </location>
</feature>
<feature type="signal peptide" evidence="1">
    <location>
        <begin position="1"/>
        <end position="19"/>
    </location>
</feature>
<dbReference type="OMA" id="YERWLAL"/>
<dbReference type="InterPro" id="IPR010629">
    <property type="entry name" value="Ins_allergen"/>
</dbReference>
<dbReference type="PANTHER" id="PTHR21163">
    <property type="entry name" value="PROTEIN G12"/>
    <property type="match status" value="1"/>
</dbReference>
<dbReference type="KEGG" id="dgr:6558364"/>
<dbReference type="HOGENOM" id="CLU_096210_0_0_1"/>
<dbReference type="PANTHER" id="PTHR21163:SF0">
    <property type="entry name" value="GH08205P-RELATED"/>
    <property type="match status" value="1"/>
</dbReference>
<dbReference type="PhylomeDB" id="B4IX36"/>
<keyword evidence="3" id="KW-1185">Reference proteome</keyword>
<proteinExistence type="predicted"/>
<sequence length="249" mass="27922">MSATYAWLLLLCFGCGLSAAVIQPGHGVAGPLVPPPMDLGKELMDIFAMVQLKPMNKMFARYLLNDGQFQAFVRIMNSNAGFMARWRLLSQPEVIMLRQWVNQQLMTSKGKFEIEEMEMCVTLFNRYPYMSGSVFGWQGFLNELEMYFPTYAIGATIQTKVQMQGIFAQFWTRVQALQVVYERWLAMPGTQTVLNQLQAEGIDNAQLDTLVRNLFGWNAVNGTTTAAPLLPMPTDQSGPVIMPGSALIL</sequence>
<dbReference type="OrthoDB" id="7882129at2759"/>
<organism evidence="3">
    <name type="scientific">Drosophila grimshawi</name>
    <name type="common">Hawaiian fruit fly</name>
    <name type="synonym">Idiomyia grimshawi</name>
    <dbReference type="NCBI Taxonomy" id="7222"/>
    <lineage>
        <taxon>Eukaryota</taxon>
        <taxon>Metazoa</taxon>
        <taxon>Ecdysozoa</taxon>
        <taxon>Arthropoda</taxon>
        <taxon>Hexapoda</taxon>
        <taxon>Insecta</taxon>
        <taxon>Pterygota</taxon>
        <taxon>Neoptera</taxon>
        <taxon>Endopterygota</taxon>
        <taxon>Diptera</taxon>
        <taxon>Brachycera</taxon>
        <taxon>Muscomorpha</taxon>
        <taxon>Ephydroidea</taxon>
        <taxon>Drosophilidae</taxon>
        <taxon>Drosophila</taxon>
        <taxon>Hawaiian Drosophila</taxon>
    </lineage>
</organism>
<name>B4IX36_DROGR</name>
<evidence type="ECO:0000313" key="2">
    <source>
        <dbReference type="EMBL" id="EDV96342.1"/>
    </source>
</evidence>
<dbReference type="SMR" id="B4IX36"/>
<gene>
    <name evidence="2" type="primary">Dgri\GH15258</name>
    <name evidence="2" type="ORF">Dgri_GH15258</name>
</gene>
<dbReference type="EMBL" id="CH916366">
    <property type="protein sequence ID" value="EDV96342.1"/>
    <property type="molecule type" value="Genomic_DNA"/>
</dbReference>
<dbReference type="InParanoid" id="B4IX36"/>
<protein>
    <submittedName>
        <fullName evidence="2">GH15258</fullName>
    </submittedName>
</protein>
<keyword evidence="1" id="KW-0732">Signal</keyword>
<dbReference type="Proteomes" id="UP000001070">
    <property type="component" value="Unassembled WGS sequence"/>
</dbReference>
<reference evidence="2 3" key="1">
    <citation type="journal article" date="2007" name="Nature">
        <title>Evolution of genes and genomes on the Drosophila phylogeny.</title>
        <authorList>
            <consortium name="Drosophila 12 Genomes Consortium"/>
            <person name="Clark A.G."/>
            <person name="Eisen M.B."/>
            <person name="Smith D.R."/>
            <person name="Bergman C.M."/>
            <person name="Oliver B."/>
            <person name="Markow T.A."/>
            <person name="Kaufman T.C."/>
            <person name="Kellis M."/>
            <person name="Gelbart W."/>
            <person name="Iyer V.N."/>
            <person name="Pollard D.A."/>
            <person name="Sackton T.B."/>
            <person name="Larracuente A.M."/>
            <person name="Singh N.D."/>
            <person name="Abad J.P."/>
            <person name="Abt D.N."/>
            <person name="Adryan B."/>
            <person name="Aguade M."/>
            <person name="Akashi H."/>
            <person name="Anderson W.W."/>
            <person name="Aquadro C.F."/>
            <person name="Ardell D.H."/>
            <person name="Arguello R."/>
            <person name="Artieri C.G."/>
            <person name="Barbash D.A."/>
            <person name="Barker D."/>
            <person name="Barsanti P."/>
            <person name="Batterham P."/>
            <person name="Batzoglou S."/>
            <person name="Begun D."/>
            <person name="Bhutkar A."/>
            <person name="Blanco E."/>
            <person name="Bosak S.A."/>
            <person name="Bradley R.K."/>
            <person name="Brand A.D."/>
            <person name="Brent M.R."/>
            <person name="Brooks A.N."/>
            <person name="Brown R.H."/>
            <person name="Butlin R.K."/>
            <person name="Caggese C."/>
            <person name="Calvi B.R."/>
            <person name="Bernardo de Carvalho A."/>
            <person name="Caspi A."/>
            <person name="Castrezana S."/>
            <person name="Celniker S.E."/>
            <person name="Chang J.L."/>
            <person name="Chapple C."/>
            <person name="Chatterji S."/>
            <person name="Chinwalla A."/>
            <person name="Civetta A."/>
            <person name="Clifton S.W."/>
            <person name="Comeron J.M."/>
            <person name="Costello J.C."/>
            <person name="Coyne J.A."/>
            <person name="Daub J."/>
            <person name="David R.G."/>
            <person name="Delcher A.L."/>
            <person name="Delehaunty K."/>
            <person name="Do C.B."/>
            <person name="Ebling H."/>
            <person name="Edwards K."/>
            <person name="Eickbush T."/>
            <person name="Evans J.D."/>
            <person name="Filipski A."/>
            <person name="Findeiss S."/>
            <person name="Freyhult E."/>
            <person name="Fulton L."/>
            <person name="Fulton R."/>
            <person name="Garcia A.C."/>
            <person name="Gardiner A."/>
            <person name="Garfield D.A."/>
            <person name="Garvin B.E."/>
            <person name="Gibson G."/>
            <person name="Gilbert D."/>
            <person name="Gnerre S."/>
            <person name="Godfrey J."/>
            <person name="Good R."/>
            <person name="Gotea V."/>
            <person name="Gravely B."/>
            <person name="Greenberg A.J."/>
            <person name="Griffiths-Jones S."/>
            <person name="Gross S."/>
            <person name="Guigo R."/>
            <person name="Gustafson E.A."/>
            <person name="Haerty W."/>
            <person name="Hahn M.W."/>
            <person name="Halligan D.L."/>
            <person name="Halpern A.L."/>
            <person name="Halter G.M."/>
            <person name="Han M.V."/>
            <person name="Heger A."/>
            <person name="Hillier L."/>
            <person name="Hinrichs A.S."/>
            <person name="Holmes I."/>
            <person name="Hoskins R.A."/>
            <person name="Hubisz M.J."/>
            <person name="Hultmark D."/>
            <person name="Huntley M.A."/>
            <person name="Jaffe D.B."/>
            <person name="Jagadeeshan S."/>
            <person name="Jeck W.R."/>
            <person name="Johnson J."/>
            <person name="Jones C.D."/>
            <person name="Jordan W.C."/>
            <person name="Karpen G.H."/>
            <person name="Kataoka E."/>
            <person name="Keightley P.D."/>
            <person name="Kheradpour P."/>
            <person name="Kirkness E.F."/>
            <person name="Koerich L.B."/>
            <person name="Kristiansen K."/>
            <person name="Kudrna D."/>
            <person name="Kulathinal R.J."/>
            <person name="Kumar S."/>
            <person name="Kwok R."/>
            <person name="Lander E."/>
            <person name="Langley C.H."/>
            <person name="Lapoint R."/>
            <person name="Lazzaro B.P."/>
            <person name="Lee S.J."/>
            <person name="Levesque L."/>
            <person name="Li R."/>
            <person name="Lin C.F."/>
            <person name="Lin M.F."/>
            <person name="Lindblad-Toh K."/>
            <person name="Llopart A."/>
            <person name="Long M."/>
            <person name="Low L."/>
            <person name="Lozovsky E."/>
            <person name="Lu J."/>
            <person name="Luo M."/>
            <person name="Machado C.A."/>
            <person name="Makalowski W."/>
            <person name="Marzo M."/>
            <person name="Matsuda M."/>
            <person name="Matzkin L."/>
            <person name="McAllister B."/>
            <person name="McBride C.S."/>
            <person name="McKernan B."/>
            <person name="McKernan K."/>
            <person name="Mendez-Lago M."/>
            <person name="Minx P."/>
            <person name="Mollenhauer M.U."/>
            <person name="Montooth K."/>
            <person name="Mount S.M."/>
            <person name="Mu X."/>
            <person name="Myers E."/>
            <person name="Negre B."/>
            <person name="Newfeld S."/>
            <person name="Nielsen R."/>
            <person name="Noor M.A."/>
            <person name="O'Grady P."/>
            <person name="Pachter L."/>
            <person name="Papaceit M."/>
            <person name="Parisi M.J."/>
            <person name="Parisi M."/>
            <person name="Parts L."/>
            <person name="Pedersen J.S."/>
            <person name="Pesole G."/>
            <person name="Phillippy A.M."/>
            <person name="Ponting C.P."/>
            <person name="Pop M."/>
            <person name="Porcelli D."/>
            <person name="Powell J.R."/>
            <person name="Prohaska S."/>
            <person name="Pruitt K."/>
            <person name="Puig M."/>
            <person name="Quesneville H."/>
            <person name="Ram K.R."/>
            <person name="Rand D."/>
            <person name="Rasmussen M.D."/>
            <person name="Reed L.K."/>
            <person name="Reenan R."/>
            <person name="Reily A."/>
            <person name="Remington K.A."/>
            <person name="Rieger T.T."/>
            <person name="Ritchie M.G."/>
            <person name="Robin C."/>
            <person name="Rogers Y.H."/>
            <person name="Rohde C."/>
            <person name="Rozas J."/>
            <person name="Rubenfield M.J."/>
            <person name="Ruiz A."/>
            <person name="Russo S."/>
            <person name="Salzberg S.L."/>
            <person name="Sanchez-Gracia A."/>
            <person name="Saranga D.J."/>
            <person name="Sato H."/>
            <person name="Schaeffer S.W."/>
            <person name="Schatz M.C."/>
            <person name="Schlenke T."/>
            <person name="Schwartz R."/>
            <person name="Segarra C."/>
            <person name="Singh R.S."/>
            <person name="Sirot L."/>
            <person name="Sirota M."/>
            <person name="Sisneros N.B."/>
            <person name="Smith C.D."/>
            <person name="Smith T.F."/>
            <person name="Spieth J."/>
            <person name="Stage D.E."/>
            <person name="Stark A."/>
            <person name="Stephan W."/>
            <person name="Strausberg R.L."/>
            <person name="Strempel S."/>
            <person name="Sturgill D."/>
            <person name="Sutton G."/>
            <person name="Sutton G.G."/>
            <person name="Tao W."/>
            <person name="Teichmann S."/>
            <person name="Tobari Y.N."/>
            <person name="Tomimura Y."/>
            <person name="Tsolas J.M."/>
            <person name="Valente V.L."/>
            <person name="Venter E."/>
            <person name="Venter J.C."/>
            <person name="Vicario S."/>
            <person name="Vieira F.G."/>
            <person name="Vilella A.J."/>
            <person name="Villasante A."/>
            <person name="Walenz B."/>
            <person name="Wang J."/>
            <person name="Wasserman M."/>
            <person name="Watts T."/>
            <person name="Wilson D."/>
            <person name="Wilson R.K."/>
            <person name="Wing R.A."/>
            <person name="Wolfner M.F."/>
            <person name="Wong A."/>
            <person name="Wong G.K."/>
            <person name="Wu C.I."/>
            <person name="Wu G."/>
            <person name="Yamamoto D."/>
            <person name="Yang H.P."/>
            <person name="Yang S.P."/>
            <person name="Yorke J.A."/>
            <person name="Yoshida K."/>
            <person name="Zdobnov E."/>
            <person name="Zhang P."/>
            <person name="Zhang Y."/>
            <person name="Zimin A.V."/>
            <person name="Baldwin J."/>
            <person name="Abdouelleil A."/>
            <person name="Abdulkadir J."/>
            <person name="Abebe A."/>
            <person name="Abera B."/>
            <person name="Abreu J."/>
            <person name="Acer S.C."/>
            <person name="Aftuck L."/>
            <person name="Alexander A."/>
            <person name="An P."/>
            <person name="Anderson E."/>
            <person name="Anderson S."/>
            <person name="Arachi H."/>
            <person name="Azer M."/>
            <person name="Bachantsang P."/>
            <person name="Barry A."/>
            <person name="Bayul T."/>
            <person name="Berlin A."/>
            <person name="Bessette D."/>
            <person name="Bloom T."/>
            <person name="Blye J."/>
            <person name="Boguslavskiy L."/>
            <person name="Bonnet C."/>
            <person name="Boukhgalter B."/>
            <person name="Bourzgui I."/>
            <person name="Brown A."/>
            <person name="Cahill P."/>
            <person name="Channer S."/>
            <person name="Cheshatsang Y."/>
            <person name="Chuda L."/>
            <person name="Citroen M."/>
            <person name="Collymore A."/>
            <person name="Cooke P."/>
            <person name="Costello M."/>
            <person name="D'Aco K."/>
            <person name="Daza R."/>
            <person name="De Haan G."/>
            <person name="DeGray S."/>
            <person name="DeMaso C."/>
            <person name="Dhargay N."/>
            <person name="Dooley K."/>
            <person name="Dooley E."/>
            <person name="Doricent M."/>
            <person name="Dorje P."/>
            <person name="Dorjee K."/>
            <person name="Dupes A."/>
            <person name="Elong R."/>
            <person name="Falk J."/>
            <person name="Farina A."/>
            <person name="Faro S."/>
            <person name="Ferguson D."/>
            <person name="Fisher S."/>
            <person name="Foley C.D."/>
            <person name="Franke A."/>
            <person name="Friedrich D."/>
            <person name="Gadbois L."/>
            <person name="Gearin G."/>
            <person name="Gearin C.R."/>
            <person name="Giannoukos G."/>
            <person name="Goode T."/>
            <person name="Graham J."/>
            <person name="Grandbois E."/>
            <person name="Grewal S."/>
            <person name="Gyaltsen K."/>
            <person name="Hafez N."/>
            <person name="Hagos B."/>
            <person name="Hall J."/>
            <person name="Henson C."/>
            <person name="Hollinger A."/>
            <person name="Honan T."/>
            <person name="Huard M.D."/>
            <person name="Hughes L."/>
            <person name="Hurhula B."/>
            <person name="Husby M.E."/>
            <person name="Kamat A."/>
            <person name="Kanga B."/>
            <person name="Kashin S."/>
            <person name="Khazanovich D."/>
            <person name="Kisner P."/>
            <person name="Lance K."/>
            <person name="Lara M."/>
            <person name="Lee W."/>
            <person name="Lennon N."/>
            <person name="Letendre F."/>
            <person name="LeVine R."/>
            <person name="Lipovsky A."/>
            <person name="Liu X."/>
            <person name="Liu J."/>
            <person name="Liu S."/>
            <person name="Lokyitsang T."/>
            <person name="Lokyitsang Y."/>
            <person name="Lubonja R."/>
            <person name="Lui A."/>
            <person name="MacDonald P."/>
            <person name="Magnisalis V."/>
            <person name="Maru K."/>
            <person name="Matthews C."/>
            <person name="McCusker W."/>
            <person name="McDonough S."/>
            <person name="Mehta T."/>
            <person name="Meldrim J."/>
            <person name="Meneus L."/>
            <person name="Mihai O."/>
            <person name="Mihalev A."/>
            <person name="Mihova T."/>
            <person name="Mittelman R."/>
            <person name="Mlenga V."/>
            <person name="Montmayeur A."/>
            <person name="Mulrain L."/>
            <person name="Navidi A."/>
            <person name="Naylor J."/>
            <person name="Negash T."/>
            <person name="Nguyen T."/>
            <person name="Nguyen N."/>
            <person name="Nicol R."/>
            <person name="Norbu C."/>
            <person name="Norbu N."/>
            <person name="Novod N."/>
            <person name="O'Neill B."/>
            <person name="Osman S."/>
            <person name="Markiewicz E."/>
            <person name="Oyono O.L."/>
            <person name="Patti C."/>
            <person name="Phunkhang P."/>
            <person name="Pierre F."/>
            <person name="Priest M."/>
            <person name="Raghuraman S."/>
            <person name="Rege F."/>
            <person name="Reyes R."/>
            <person name="Rise C."/>
            <person name="Rogov P."/>
            <person name="Ross K."/>
            <person name="Ryan E."/>
            <person name="Settipalli S."/>
            <person name="Shea T."/>
            <person name="Sherpa N."/>
            <person name="Shi L."/>
            <person name="Shih D."/>
            <person name="Sparrow T."/>
            <person name="Spaulding J."/>
            <person name="Stalker J."/>
            <person name="Stange-Thomann N."/>
            <person name="Stavropoulos S."/>
            <person name="Stone C."/>
            <person name="Strader C."/>
            <person name="Tesfaye S."/>
            <person name="Thomson T."/>
            <person name="Thoulutsang Y."/>
            <person name="Thoulutsang D."/>
            <person name="Topham K."/>
            <person name="Topping I."/>
            <person name="Tsamla T."/>
            <person name="Vassiliev H."/>
            <person name="Vo A."/>
            <person name="Wangchuk T."/>
            <person name="Wangdi T."/>
            <person name="Weiand M."/>
            <person name="Wilkinson J."/>
            <person name="Wilson A."/>
            <person name="Yadav S."/>
            <person name="Young G."/>
            <person name="Yu Q."/>
            <person name="Zembek L."/>
            <person name="Zhong D."/>
            <person name="Zimmer A."/>
            <person name="Zwirko Z."/>
            <person name="Jaffe D.B."/>
            <person name="Alvarez P."/>
            <person name="Brockman W."/>
            <person name="Butler J."/>
            <person name="Chin C."/>
            <person name="Gnerre S."/>
            <person name="Grabherr M."/>
            <person name="Kleber M."/>
            <person name="Mauceli E."/>
            <person name="MacCallum I."/>
        </authorList>
    </citation>
    <scope>NUCLEOTIDE SEQUENCE [LARGE SCALE GENOMIC DNA]</scope>
    <source>
        <strain evidence="3">Tucson 15287-2541.00</strain>
    </source>
</reference>
<accession>B4IX36</accession>
<evidence type="ECO:0000313" key="3">
    <source>
        <dbReference type="Proteomes" id="UP000001070"/>
    </source>
</evidence>